<keyword evidence="9" id="KW-0833">Ubl conjugation pathway</keyword>
<evidence type="ECO:0000256" key="14">
    <source>
        <dbReference type="SAM" id="MobiDB-lite"/>
    </source>
</evidence>
<evidence type="ECO:0000256" key="7">
    <source>
        <dbReference type="ARBA" id="ARBA00022723"/>
    </source>
</evidence>
<dbReference type="InterPro" id="IPR017907">
    <property type="entry name" value="Znf_RING_CS"/>
</dbReference>
<evidence type="ECO:0000256" key="1">
    <source>
        <dbReference type="ARBA" id="ARBA00000900"/>
    </source>
</evidence>
<evidence type="ECO:0000256" key="2">
    <source>
        <dbReference type="ARBA" id="ARBA00004123"/>
    </source>
</evidence>
<dbReference type="PANTHER" id="PTHR13480:SF0">
    <property type="entry name" value="E3 UBIQUITIN-PROTEIN LIGASE HAKAI"/>
    <property type="match status" value="1"/>
</dbReference>
<dbReference type="OrthoDB" id="547746at2759"/>
<feature type="region of interest" description="Disordered" evidence="14">
    <location>
        <begin position="176"/>
        <end position="305"/>
    </location>
</feature>
<keyword evidence="8" id="KW-0863">Zinc-finger</keyword>
<dbReference type="EMBL" id="JAINUF010000002">
    <property type="protein sequence ID" value="KAJ8373593.1"/>
    <property type="molecule type" value="Genomic_DNA"/>
</dbReference>
<gene>
    <name evidence="16" type="ORF">SKAU_G00041730</name>
</gene>
<evidence type="ECO:0000256" key="6">
    <source>
        <dbReference type="ARBA" id="ARBA00022679"/>
    </source>
</evidence>
<dbReference type="InterPro" id="IPR040383">
    <property type="entry name" value="HAKAI/CBLL2"/>
</dbReference>
<organism evidence="16 17">
    <name type="scientific">Synaphobranchus kaupii</name>
    <name type="common">Kaup's arrowtooth eel</name>
    <dbReference type="NCBI Taxonomy" id="118154"/>
    <lineage>
        <taxon>Eukaryota</taxon>
        <taxon>Metazoa</taxon>
        <taxon>Chordata</taxon>
        <taxon>Craniata</taxon>
        <taxon>Vertebrata</taxon>
        <taxon>Euteleostomi</taxon>
        <taxon>Actinopterygii</taxon>
        <taxon>Neopterygii</taxon>
        <taxon>Teleostei</taxon>
        <taxon>Anguilliformes</taxon>
        <taxon>Synaphobranchidae</taxon>
        <taxon>Synaphobranchus</taxon>
    </lineage>
</organism>
<keyword evidence="11" id="KW-0539">Nucleus</keyword>
<name>A0A9Q1J8J7_SYNKA</name>
<dbReference type="Gene3D" id="3.30.40.10">
    <property type="entry name" value="Zinc/RING finger domain, C3HC4 (zinc finger)"/>
    <property type="match status" value="1"/>
</dbReference>
<dbReference type="Pfam" id="PF18408">
    <property type="entry name" value="zf_Hakai"/>
    <property type="match status" value="1"/>
</dbReference>
<evidence type="ECO:0000256" key="11">
    <source>
        <dbReference type="ARBA" id="ARBA00023242"/>
    </source>
</evidence>
<dbReference type="AlphaFoldDB" id="A0A9Q1J8J7"/>
<dbReference type="PANTHER" id="PTHR13480">
    <property type="entry name" value="E3 UBIQUITIN-PROTEIN LIGASE HAKAI-RELATED"/>
    <property type="match status" value="1"/>
</dbReference>
<feature type="domain" description="Hakai C2H2 zinc finger" evidence="15">
    <location>
        <begin position="146"/>
        <end position="177"/>
    </location>
</feature>
<keyword evidence="7" id="KW-0479">Metal-binding</keyword>
<evidence type="ECO:0000256" key="12">
    <source>
        <dbReference type="ARBA" id="ARBA00038499"/>
    </source>
</evidence>
<keyword evidence="17" id="KW-1185">Reference proteome</keyword>
<accession>A0A9Q1J8J7</accession>
<dbReference type="Gene3D" id="6.10.140.2210">
    <property type="match status" value="1"/>
</dbReference>
<dbReference type="CDD" id="cd16508">
    <property type="entry name" value="RING-HC_HAKAI-like"/>
    <property type="match status" value="1"/>
</dbReference>
<comment type="pathway">
    <text evidence="3">Protein modification; protein ubiquitination.</text>
</comment>
<evidence type="ECO:0000256" key="10">
    <source>
        <dbReference type="ARBA" id="ARBA00022833"/>
    </source>
</evidence>
<evidence type="ECO:0000256" key="4">
    <source>
        <dbReference type="ARBA" id="ARBA00012483"/>
    </source>
</evidence>
<evidence type="ECO:0000313" key="16">
    <source>
        <dbReference type="EMBL" id="KAJ8373593.1"/>
    </source>
</evidence>
<dbReference type="GO" id="GO:0008270">
    <property type="term" value="F:zinc ion binding"/>
    <property type="evidence" value="ECO:0007669"/>
    <property type="project" value="UniProtKB-KW"/>
</dbReference>
<dbReference type="InterPro" id="IPR040380">
    <property type="entry name" value="HAKAI-like_RING-HC"/>
</dbReference>
<evidence type="ECO:0000256" key="8">
    <source>
        <dbReference type="ARBA" id="ARBA00022771"/>
    </source>
</evidence>
<evidence type="ECO:0000259" key="15">
    <source>
        <dbReference type="Pfam" id="PF18408"/>
    </source>
</evidence>
<dbReference type="Proteomes" id="UP001152622">
    <property type="component" value="Chromosome 2"/>
</dbReference>
<dbReference type="InterPro" id="IPR041042">
    <property type="entry name" value="Znf_Hakai"/>
</dbReference>
<protein>
    <recommendedName>
        <fullName evidence="13">E3 ubiquitin-protein ligase Hakai</fullName>
        <ecNumber evidence="4">2.3.2.27</ecNumber>
    </recommendedName>
</protein>
<comment type="similarity">
    <text evidence="12">Belongs to the Hakai family.</text>
</comment>
<dbReference type="EC" id="2.3.2.27" evidence="4"/>
<keyword evidence="10" id="KW-0862">Zinc</keyword>
<dbReference type="GO" id="GO:0005634">
    <property type="term" value="C:nucleus"/>
    <property type="evidence" value="ECO:0007669"/>
    <property type="project" value="UniProtKB-SubCell"/>
</dbReference>
<dbReference type="InterPro" id="IPR013083">
    <property type="entry name" value="Znf_RING/FYVE/PHD"/>
</dbReference>
<sequence>MDQCDHDLQGTDGSGSLGGPDVRRRIPIKLISKQPIRSKPGGFSCKQEERLECKSGDAYASHRRFPQQMFWDYKMNLIGEKDESPIHFCDRCGLPIKIYGRMIPCKHVFCYECAMLQEEKADNLCPGVSLYSCTDAVQRIEQCLRGSLFMCSAEHGCKRTYLSKRDLQAHVSHRHLRGLEPATGRPAPPPSSSSSSNRSDRFLLLPPPHLPKPHVPYGQPPPPNNDLRSTQAPPPTSSSSSDHGPPRSLPQETYRIATVTMHKRSNLITVPIQDDSASSAPSSREPLPQPGPAQAPPPPPPPPRR</sequence>
<evidence type="ECO:0000313" key="17">
    <source>
        <dbReference type="Proteomes" id="UP001152622"/>
    </source>
</evidence>
<evidence type="ECO:0000256" key="13">
    <source>
        <dbReference type="ARBA" id="ARBA00041081"/>
    </source>
</evidence>
<comment type="catalytic activity">
    <reaction evidence="1">
        <text>S-ubiquitinyl-[E2 ubiquitin-conjugating enzyme]-L-cysteine + [acceptor protein]-L-lysine = [E2 ubiquitin-conjugating enzyme]-L-cysteine + N(6)-ubiquitinyl-[acceptor protein]-L-lysine.</text>
        <dbReference type="EC" id="2.3.2.27"/>
    </reaction>
</comment>
<reference evidence="16" key="1">
    <citation type="journal article" date="2023" name="Science">
        <title>Genome structures resolve the early diversification of teleost fishes.</title>
        <authorList>
            <person name="Parey E."/>
            <person name="Louis A."/>
            <person name="Montfort J."/>
            <person name="Bouchez O."/>
            <person name="Roques C."/>
            <person name="Iampietro C."/>
            <person name="Lluch J."/>
            <person name="Castinel A."/>
            <person name="Donnadieu C."/>
            <person name="Desvignes T."/>
            <person name="Floi Bucao C."/>
            <person name="Jouanno E."/>
            <person name="Wen M."/>
            <person name="Mejri S."/>
            <person name="Dirks R."/>
            <person name="Jansen H."/>
            <person name="Henkel C."/>
            <person name="Chen W.J."/>
            <person name="Zahm M."/>
            <person name="Cabau C."/>
            <person name="Klopp C."/>
            <person name="Thompson A.W."/>
            <person name="Robinson-Rechavi M."/>
            <person name="Braasch I."/>
            <person name="Lecointre G."/>
            <person name="Bobe J."/>
            <person name="Postlethwait J.H."/>
            <person name="Berthelot C."/>
            <person name="Roest Crollius H."/>
            <person name="Guiguen Y."/>
        </authorList>
    </citation>
    <scope>NUCLEOTIDE SEQUENCE</scope>
    <source>
        <strain evidence="16">WJC10195</strain>
    </source>
</reference>
<feature type="compositionally biased region" description="Pro residues" evidence="14">
    <location>
        <begin position="287"/>
        <end position="305"/>
    </location>
</feature>
<proteinExistence type="inferred from homology"/>
<comment type="caution">
    <text evidence="16">The sequence shown here is derived from an EMBL/GenBank/DDBJ whole genome shotgun (WGS) entry which is preliminary data.</text>
</comment>
<comment type="subcellular location">
    <subcellularLocation>
        <location evidence="2">Nucleus</location>
    </subcellularLocation>
</comment>
<dbReference type="FunFam" id="3.30.40.10:FF:000140">
    <property type="entry name" value="E3 ubiquitin-protein ligase Hakai isoform X2"/>
    <property type="match status" value="1"/>
</dbReference>
<evidence type="ECO:0000256" key="9">
    <source>
        <dbReference type="ARBA" id="ARBA00022786"/>
    </source>
</evidence>
<dbReference type="PROSITE" id="PS00518">
    <property type="entry name" value="ZF_RING_1"/>
    <property type="match status" value="1"/>
</dbReference>
<keyword evidence="5" id="KW-0217">Developmental protein</keyword>
<feature type="compositionally biased region" description="Pro residues" evidence="14">
    <location>
        <begin position="205"/>
        <end position="224"/>
    </location>
</feature>
<keyword evidence="6" id="KW-0808">Transferase</keyword>
<evidence type="ECO:0000256" key="3">
    <source>
        <dbReference type="ARBA" id="ARBA00004906"/>
    </source>
</evidence>
<feature type="region of interest" description="Disordered" evidence="14">
    <location>
        <begin position="1"/>
        <end position="22"/>
    </location>
</feature>
<dbReference type="GO" id="GO:0016567">
    <property type="term" value="P:protein ubiquitination"/>
    <property type="evidence" value="ECO:0007669"/>
    <property type="project" value="InterPro"/>
</dbReference>
<dbReference type="GO" id="GO:0030155">
    <property type="term" value="P:regulation of cell adhesion"/>
    <property type="evidence" value="ECO:0007669"/>
    <property type="project" value="TreeGrafter"/>
</dbReference>
<dbReference type="GO" id="GO:0061630">
    <property type="term" value="F:ubiquitin protein ligase activity"/>
    <property type="evidence" value="ECO:0007669"/>
    <property type="project" value="UniProtKB-EC"/>
</dbReference>
<evidence type="ECO:0000256" key="5">
    <source>
        <dbReference type="ARBA" id="ARBA00022473"/>
    </source>
</evidence>